<evidence type="ECO:0008006" key="3">
    <source>
        <dbReference type="Google" id="ProtNLM"/>
    </source>
</evidence>
<evidence type="ECO:0000313" key="2">
    <source>
        <dbReference type="Proteomes" id="UP000051679"/>
    </source>
</evidence>
<name>A0A0R1ZP71_9LACO</name>
<dbReference type="EMBL" id="AYYO01000005">
    <property type="protein sequence ID" value="KRM56351.1"/>
    <property type="molecule type" value="Genomic_DNA"/>
</dbReference>
<protein>
    <recommendedName>
        <fullName evidence="3">YolD-like protein</fullName>
    </recommendedName>
</protein>
<evidence type="ECO:0000313" key="1">
    <source>
        <dbReference type="EMBL" id="KRM56351.1"/>
    </source>
</evidence>
<dbReference type="AlphaFoldDB" id="A0A0R1ZP71"/>
<dbReference type="PATRIC" id="fig|1291052.5.peg.35"/>
<reference evidence="1 2" key="1">
    <citation type="journal article" date="2015" name="Genome Announc.">
        <title>Expanding the biotechnology potential of lactobacilli through comparative genomics of 213 strains and associated genera.</title>
        <authorList>
            <person name="Sun Z."/>
            <person name="Harris H.M."/>
            <person name="McCann A."/>
            <person name="Guo C."/>
            <person name="Argimon S."/>
            <person name="Zhang W."/>
            <person name="Yang X."/>
            <person name="Jeffery I.B."/>
            <person name="Cooney J.C."/>
            <person name="Kagawa T.F."/>
            <person name="Liu W."/>
            <person name="Song Y."/>
            <person name="Salvetti E."/>
            <person name="Wrobel A."/>
            <person name="Rasinkangas P."/>
            <person name="Parkhill J."/>
            <person name="Rea M.C."/>
            <person name="O'Sullivan O."/>
            <person name="Ritari J."/>
            <person name="Douillard F.P."/>
            <person name="Paul Ross R."/>
            <person name="Yang R."/>
            <person name="Briner A.E."/>
            <person name="Felis G.E."/>
            <person name="de Vos W.M."/>
            <person name="Barrangou R."/>
            <person name="Klaenhammer T.R."/>
            <person name="Caufield P.W."/>
            <person name="Cui Y."/>
            <person name="Zhang H."/>
            <person name="O'Toole P.W."/>
        </authorList>
    </citation>
    <scope>NUCLEOTIDE SEQUENCE [LARGE SCALE GENOMIC DNA]</scope>
    <source>
        <strain evidence="1 2">DSM 20505</strain>
    </source>
</reference>
<dbReference type="RefSeq" id="WP_054677501.1">
    <property type="nucleotide sequence ID" value="NZ_AYYO01000005.1"/>
</dbReference>
<sequence>MDMQKSTLSRVEETIRSSYRQIFAIDEPAVEMPQNQVNLFAERALQQHMMVGVTFRNQEHSVVGRFTHQLNASTYLLHDQAKNLDQLVPLAQCTFIQRLD</sequence>
<dbReference type="Proteomes" id="UP000051679">
    <property type="component" value="Unassembled WGS sequence"/>
</dbReference>
<proteinExistence type="predicted"/>
<keyword evidence="2" id="KW-1185">Reference proteome</keyword>
<comment type="caution">
    <text evidence="1">The sequence shown here is derived from an EMBL/GenBank/DDBJ whole genome shotgun (WGS) entry which is preliminary data.</text>
</comment>
<accession>A0A0R1ZP71</accession>
<organism evidence="1 2">
    <name type="scientific">Lacticaseibacillus sharpeae JCM 1186 = DSM 20505</name>
    <dbReference type="NCBI Taxonomy" id="1291052"/>
    <lineage>
        <taxon>Bacteria</taxon>
        <taxon>Bacillati</taxon>
        <taxon>Bacillota</taxon>
        <taxon>Bacilli</taxon>
        <taxon>Lactobacillales</taxon>
        <taxon>Lactobacillaceae</taxon>
        <taxon>Lacticaseibacillus</taxon>
    </lineage>
</organism>
<gene>
    <name evidence="1" type="ORF">FC18_GL000034</name>
</gene>
<dbReference type="OrthoDB" id="2295422at2"/>